<name>A0A481YVI3_9VIRU</name>
<reference evidence="1" key="1">
    <citation type="journal article" date="2019" name="MBio">
        <title>Virus Genomes from Deep Sea Sediments Expand the Ocean Megavirome and Support Independent Origins of Viral Gigantism.</title>
        <authorList>
            <person name="Backstrom D."/>
            <person name="Yutin N."/>
            <person name="Jorgensen S.L."/>
            <person name="Dharamshi J."/>
            <person name="Homa F."/>
            <person name="Zaremba-Niedwiedzka K."/>
            <person name="Spang A."/>
            <person name="Wolf Y.I."/>
            <person name="Koonin E.V."/>
            <person name="Ettema T.J."/>
        </authorList>
    </citation>
    <scope>NUCLEOTIDE SEQUENCE</scope>
</reference>
<evidence type="ECO:0000313" key="1">
    <source>
        <dbReference type="EMBL" id="QBK87172.1"/>
    </source>
</evidence>
<organism evidence="1">
    <name type="scientific">Marseillevirus LCMAC201</name>
    <dbReference type="NCBI Taxonomy" id="2506605"/>
    <lineage>
        <taxon>Viruses</taxon>
        <taxon>Varidnaviria</taxon>
        <taxon>Bamfordvirae</taxon>
        <taxon>Nucleocytoviricota</taxon>
        <taxon>Megaviricetes</taxon>
        <taxon>Pimascovirales</taxon>
        <taxon>Pimascovirales incertae sedis</taxon>
        <taxon>Marseilleviridae</taxon>
    </lineage>
</organism>
<protein>
    <submittedName>
        <fullName evidence="1">Uncharacterized protein</fullName>
    </submittedName>
</protein>
<accession>A0A481YVI3</accession>
<proteinExistence type="predicted"/>
<gene>
    <name evidence="1" type="ORF">LCMAC201_00740</name>
</gene>
<sequence>MTFCWKCGKKTTTAYCGACGTKIVTSDSSTEKKKVYCNDKGCDDTGYYTAHGIGCPLNPKYIEDSDMYDYP</sequence>
<dbReference type="EMBL" id="MK500345">
    <property type="protein sequence ID" value="QBK87172.1"/>
    <property type="molecule type" value="Genomic_DNA"/>
</dbReference>